<protein>
    <submittedName>
        <fullName evidence="2">Uncharacterized protein</fullName>
    </submittedName>
</protein>
<keyword evidence="3" id="KW-1185">Reference proteome</keyword>
<evidence type="ECO:0000313" key="2">
    <source>
        <dbReference type="EMBL" id="CUR52805.1"/>
    </source>
</evidence>
<dbReference type="KEGG" id="ndv:NDEV_2043"/>
<accession>A0A128A619</accession>
<dbReference type="AlphaFoldDB" id="A0A128A619"/>
<sequence>MDRKTWAVLIVGGLIMSTGLSFVLNFGSWVHHDVNFLYVSNPINLENGTIFVILNFTTTDAFVAQKSMDVNMQVVEKSVIYENGTIKPFPHPLSNDYRIGSYNLMIISARNSDSTYPHTELNYTGAFISPSDYKQKPMLQINGNDKVIFPLAGDYTAYLIVIALNHPEQSIPLGRVMNVSPPETSLQVSSNNIGIGLSIIVVGLTIVQIGLASHTIKKHRSSE</sequence>
<dbReference type="Proteomes" id="UP000196239">
    <property type="component" value="Chromosome 1"/>
</dbReference>
<keyword evidence="1" id="KW-0812">Transmembrane</keyword>
<dbReference type="EMBL" id="LN890280">
    <property type="protein sequence ID" value="CUR52805.1"/>
    <property type="molecule type" value="Genomic_DNA"/>
</dbReference>
<proteinExistence type="predicted"/>
<gene>
    <name evidence="2" type="ORF">NDEV_2043</name>
</gene>
<name>A0A128A619_9ARCH</name>
<keyword evidence="1" id="KW-0472">Membrane</keyword>
<reference evidence="3" key="1">
    <citation type="submission" date="2015-10" db="EMBL/GenBank/DDBJ databases">
        <authorList>
            <person name="Lehtovirta-Morley L.E."/>
            <person name="Vieille C."/>
        </authorList>
    </citation>
    <scope>NUCLEOTIDE SEQUENCE [LARGE SCALE GENOMIC DNA]</scope>
</reference>
<evidence type="ECO:0000256" key="1">
    <source>
        <dbReference type="SAM" id="Phobius"/>
    </source>
</evidence>
<evidence type="ECO:0000313" key="3">
    <source>
        <dbReference type="Proteomes" id="UP000196239"/>
    </source>
</evidence>
<keyword evidence="1" id="KW-1133">Transmembrane helix</keyword>
<feature type="transmembrane region" description="Helical" evidence="1">
    <location>
        <begin position="193"/>
        <end position="212"/>
    </location>
</feature>
<feature type="transmembrane region" description="Helical" evidence="1">
    <location>
        <begin position="7"/>
        <end position="30"/>
    </location>
</feature>
<organism evidence="2 3">
    <name type="scientific">Nitrosotalea devaniterrae</name>
    <dbReference type="NCBI Taxonomy" id="1078905"/>
    <lineage>
        <taxon>Archaea</taxon>
        <taxon>Nitrososphaerota</taxon>
        <taxon>Nitrososphaeria</taxon>
        <taxon>Nitrosotaleales</taxon>
        <taxon>Nitrosotaleaceae</taxon>
        <taxon>Nitrosotalea</taxon>
    </lineage>
</organism>